<dbReference type="GO" id="GO:0008270">
    <property type="term" value="F:zinc ion binding"/>
    <property type="evidence" value="ECO:0007669"/>
    <property type="project" value="UniProtKB-KW"/>
</dbReference>
<dbReference type="Proteomes" id="UP000238916">
    <property type="component" value="Unassembled WGS sequence"/>
</dbReference>
<dbReference type="EMBL" id="OMOF01000571">
    <property type="protein sequence ID" value="SPF52839.1"/>
    <property type="molecule type" value="Genomic_DNA"/>
</dbReference>
<evidence type="ECO:0000256" key="2">
    <source>
        <dbReference type="SAM" id="MobiDB-lite"/>
    </source>
</evidence>
<feature type="domain" description="SWIM-type" evidence="3">
    <location>
        <begin position="76"/>
        <end position="114"/>
    </location>
</feature>
<evidence type="ECO:0000259" key="3">
    <source>
        <dbReference type="PROSITE" id="PS50966"/>
    </source>
</evidence>
<dbReference type="InterPro" id="IPR022025">
    <property type="entry name" value="Amidoligase_2"/>
</dbReference>
<dbReference type="OrthoDB" id="1808163at2"/>
<proteinExistence type="predicted"/>
<keyword evidence="1" id="KW-0479">Metal-binding</keyword>
<accession>A0A2U3LLY0</accession>
<dbReference type="InterPro" id="IPR007527">
    <property type="entry name" value="Znf_SWIM"/>
</dbReference>
<dbReference type="Pfam" id="PF12224">
    <property type="entry name" value="Amidoligase_2"/>
    <property type="match status" value="1"/>
</dbReference>
<keyword evidence="1" id="KW-0862">Zinc</keyword>
<evidence type="ECO:0000313" key="4">
    <source>
        <dbReference type="EMBL" id="SPF52839.1"/>
    </source>
</evidence>
<feature type="compositionally biased region" description="Gly residues" evidence="2">
    <location>
        <begin position="14"/>
        <end position="30"/>
    </location>
</feature>
<evidence type="ECO:0000313" key="5">
    <source>
        <dbReference type="Proteomes" id="UP000238916"/>
    </source>
</evidence>
<organism evidence="4 5">
    <name type="scientific">Candidatus Desulfosporosinus infrequens</name>
    <dbReference type="NCBI Taxonomy" id="2043169"/>
    <lineage>
        <taxon>Bacteria</taxon>
        <taxon>Bacillati</taxon>
        <taxon>Bacillota</taxon>
        <taxon>Clostridia</taxon>
        <taxon>Eubacteriales</taxon>
        <taxon>Desulfitobacteriaceae</taxon>
        <taxon>Desulfosporosinus</taxon>
    </lineage>
</organism>
<protein>
    <submittedName>
        <fullName evidence="4">Putative Swim zinc finger domain protein</fullName>
    </submittedName>
</protein>
<feature type="region of interest" description="Disordered" evidence="2">
    <location>
        <begin position="1"/>
        <end position="35"/>
    </location>
</feature>
<gene>
    <name evidence="4" type="ORF">SBF1_6120002</name>
</gene>
<reference evidence="5" key="1">
    <citation type="submission" date="2018-02" db="EMBL/GenBank/DDBJ databases">
        <authorList>
            <person name="Hausmann B."/>
        </authorList>
    </citation>
    <scope>NUCLEOTIDE SEQUENCE [LARGE SCALE GENOMIC DNA]</scope>
    <source>
        <strain evidence="5">Peat soil MAG SbF1</strain>
    </source>
</reference>
<dbReference type="PROSITE" id="PS50966">
    <property type="entry name" value="ZF_SWIM"/>
    <property type="match status" value="1"/>
</dbReference>
<dbReference type="AlphaFoldDB" id="A0A2U3LLY0"/>
<dbReference type="Pfam" id="PF04434">
    <property type="entry name" value="SWIM"/>
    <property type="match status" value="1"/>
</dbReference>
<evidence type="ECO:0000256" key="1">
    <source>
        <dbReference type="PROSITE-ProRule" id="PRU00325"/>
    </source>
</evidence>
<keyword evidence="1" id="KW-0863">Zinc-finger</keyword>
<name>A0A2U3LLY0_9FIRM</name>
<sequence>MPKGRRSNMHADGPGAGGGGGGGYDPGGYGVEPQAIPTVTPPIVVESFSRARHQVEPLTISFTGATGGAAGGGGRVTSSSGQQYDTTPDSCTCPDFLFHHHECRHIRALRQAMGLPPLEAGWRPGDNTMAQTVVEPRIVQSQHNQDEVVRDRLAQIAEIDQNLTFVSNNEQAWSDLLQMASEPSVYETESVLDGPDSNTFGVEIEFVGGNREALGRALYQAGLTEFQTQQSYHSGARAVSLKWRYERDGSVDGEIISPILRDTPESWQQIQQVCEIAKAHGATVSQRCGAHVHIGKAPLDENRNRKHRLHRLVGGNEDLIYRVAAAGESEGHFRGTHYAQPIGERITDRRPRNDAEAERRIGTRGNGYPALAMREQTVEFRYFNGTLTPEQIQANIKLAYQAVATAATMNRRTERGQFIPETFSDVSLLGQHSRINPDDLSSVKRFVDSVFTKTKDRVSFIRSFLNSRWQGAM</sequence>